<reference evidence="7 8" key="1">
    <citation type="journal article" date="2014" name="Genome Biol. Evol.">
        <title>The secreted proteins of Achlya hypogyna and Thraustotheca clavata identify the ancestral oomycete secretome and reveal gene acquisitions by horizontal gene transfer.</title>
        <authorList>
            <person name="Misner I."/>
            <person name="Blouin N."/>
            <person name="Leonard G."/>
            <person name="Richards T.A."/>
            <person name="Lane C.E."/>
        </authorList>
    </citation>
    <scope>NUCLEOTIDE SEQUENCE [LARGE SCALE GENOMIC DNA]</scope>
    <source>
        <strain evidence="7 8">ATCC 34112</strain>
    </source>
</reference>
<dbReference type="AlphaFoldDB" id="A0A1V9Y443"/>
<dbReference type="GO" id="GO:0003993">
    <property type="term" value="F:acid phosphatase activity"/>
    <property type="evidence" value="ECO:0007669"/>
    <property type="project" value="UniProtKB-EC"/>
</dbReference>
<dbReference type="InterPro" id="IPR039331">
    <property type="entry name" value="PAPs-like"/>
</dbReference>
<accession>A0A1V9Y443</accession>
<evidence type="ECO:0000256" key="4">
    <source>
        <dbReference type="RuleBase" id="RU361203"/>
    </source>
</evidence>
<comment type="caution">
    <text evidence="7">The sequence shown here is derived from an EMBL/GenBank/DDBJ whole genome shotgun (WGS) entry which is preliminary data.</text>
</comment>
<evidence type="ECO:0000313" key="8">
    <source>
        <dbReference type="Proteomes" id="UP000243217"/>
    </source>
</evidence>
<organism evidence="7 8">
    <name type="scientific">Thraustotheca clavata</name>
    <dbReference type="NCBI Taxonomy" id="74557"/>
    <lineage>
        <taxon>Eukaryota</taxon>
        <taxon>Sar</taxon>
        <taxon>Stramenopiles</taxon>
        <taxon>Oomycota</taxon>
        <taxon>Saprolegniomycetes</taxon>
        <taxon>Saprolegniales</taxon>
        <taxon>Achlyaceae</taxon>
        <taxon>Thraustotheca</taxon>
    </lineage>
</organism>
<dbReference type="InterPro" id="IPR029052">
    <property type="entry name" value="Metallo-depent_PP-like"/>
</dbReference>
<feature type="domain" description="Calcineurin-like phosphoesterase" evidence="5">
    <location>
        <begin position="140"/>
        <end position="389"/>
    </location>
</feature>
<keyword evidence="8" id="KW-1185">Reference proteome</keyword>
<evidence type="ECO:0000256" key="2">
    <source>
        <dbReference type="ARBA" id="ARBA00022801"/>
    </source>
</evidence>
<keyword evidence="3" id="KW-0325">Glycoprotein</keyword>
<dbReference type="SUPFAM" id="SSF49363">
    <property type="entry name" value="Purple acid phosphatase, N-terminal domain"/>
    <property type="match status" value="1"/>
</dbReference>
<feature type="chain" id="PRO_5011823574" description="Purple acid phosphatase" evidence="4">
    <location>
        <begin position="19"/>
        <end position="471"/>
    </location>
</feature>
<dbReference type="InterPro" id="IPR025733">
    <property type="entry name" value="PAPs_C"/>
</dbReference>
<evidence type="ECO:0000256" key="1">
    <source>
        <dbReference type="ARBA" id="ARBA00022729"/>
    </source>
</evidence>
<dbReference type="InterPro" id="IPR041792">
    <property type="entry name" value="MPP_PAP"/>
</dbReference>
<proteinExistence type="inferred from homology"/>
<protein>
    <recommendedName>
        <fullName evidence="4">Purple acid phosphatase</fullName>
        <ecNumber evidence="4">3.1.3.2</ecNumber>
    </recommendedName>
</protein>
<dbReference type="GO" id="GO:0046872">
    <property type="term" value="F:metal ion binding"/>
    <property type="evidence" value="ECO:0007669"/>
    <property type="project" value="InterPro"/>
</dbReference>
<evidence type="ECO:0000259" key="5">
    <source>
        <dbReference type="Pfam" id="PF00149"/>
    </source>
</evidence>
<dbReference type="EC" id="3.1.3.2" evidence="4"/>
<dbReference type="PANTHER" id="PTHR22953">
    <property type="entry name" value="ACID PHOSPHATASE RELATED"/>
    <property type="match status" value="1"/>
</dbReference>
<keyword evidence="2 4" id="KW-0378">Hydrolase</keyword>
<dbReference type="Gene3D" id="2.60.40.380">
    <property type="entry name" value="Purple acid phosphatase-like, N-terminal"/>
    <property type="match status" value="1"/>
</dbReference>
<evidence type="ECO:0000259" key="6">
    <source>
        <dbReference type="Pfam" id="PF14008"/>
    </source>
</evidence>
<name>A0A1V9Y443_9STRA</name>
<dbReference type="EMBL" id="JNBS01005229">
    <property type="protein sequence ID" value="OQR80495.1"/>
    <property type="molecule type" value="Genomic_DNA"/>
</dbReference>
<dbReference type="InterPro" id="IPR004843">
    <property type="entry name" value="Calcineurin-like_PHP"/>
</dbReference>
<dbReference type="CDD" id="cd00839">
    <property type="entry name" value="MPP_PAPs"/>
    <property type="match status" value="1"/>
</dbReference>
<comment type="catalytic activity">
    <reaction evidence="4">
        <text>a phosphate monoester + H2O = an alcohol + phosphate</text>
        <dbReference type="Rhea" id="RHEA:15017"/>
        <dbReference type="ChEBI" id="CHEBI:15377"/>
        <dbReference type="ChEBI" id="CHEBI:30879"/>
        <dbReference type="ChEBI" id="CHEBI:43474"/>
        <dbReference type="ChEBI" id="CHEBI:67140"/>
        <dbReference type="EC" id="3.1.3.2"/>
    </reaction>
</comment>
<dbReference type="InterPro" id="IPR008963">
    <property type="entry name" value="Purple_acid_Pase-like_N"/>
</dbReference>
<dbReference type="Pfam" id="PF14008">
    <property type="entry name" value="Metallophos_C"/>
    <property type="match status" value="1"/>
</dbReference>
<dbReference type="SUPFAM" id="SSF56300">
    <property type="entry name" value="Metallo-dependent phosphatases"/>
    <property type="match status" value="1"/>
</dbReference>
<evidence type="ECO:0000256" key="3">
    <source>
        <dbReference type="ARBA" id="ARBA00023180"/>
    </source>
</evidence>
<comment type="similarity">
    <text evidence="4">Belongs to the metallophosphoesterase superfamily. Purple acid phosphatase family.</text>
</comment>
<gene>
    <name evidence="7" type="ORF">THRCLA_12023</name>
</gene>
<feature type="domain" description="Purple acid phosphatase C-terminal" evidence="6">
    <location>
        <begin position="404"/>
        <end position="458"/>
    </location>
</feature>
<dbReference type="Gene3D" id="3.60.21.10">
    <property type="match status" value="2"/>
</dbReference>
<dbReference type="Pfam" id="PF00149">
    <property type="entry name" value="Metallophos"/>
    <property type="match status" value="1"/>
</dbReference>
<dbReference type="STRING" id="74557.A0A1V9Y443"/>
<evidence type="ECO:0000313" key="7">
    <source>
        <dbReference type="EMBL" id="OQR80495.1"/>
    </source>
</evidence>
<dbReference type="Proteomes" id="UP000243217">
    <property type="component" value="Unassembled WGS sequence"/>
</dbReference>
<dbReference type="PANTHER" id="PTHR22953:SF153">
    <property type="entry name" value="PURPLE ACID PHOSPHATASE"/>
    <property type="match status" value="1"/>
</dbReference>
<dbReference type="OrthoDB" id="45007at2759"/>
<feature type="signal peptide" evidence="4">
    <location>
        <begin position="1"/>
        <end position="18"/>
    </location>
</feature>
<keyword evidence="1 4" id="KW-0732">Signal</keyword>
<sequence>MVMSRALVYLASLALSSALVNQVHITLSSEAVDCEDGVAITFASDVGRPLRVHYGIDTPDTVARTFPKSYYVNSANYSYTSLHLHTALLCKLEPDATYVYDILDYAPPSENEVINMLTGIRYSGAFKSIPEANQQTILSIVGDIGMEQLNATLNNLGSAFDGQDPDAVIVVGDWSYANGCQEDWDKWFIAAETLFAKVPLLGINGNHEVIANQGANHSRPECPAEMYTAYLNRIITPISEEAKKDNRVWYSKNIGNIHAVFVDDYAGFQADPAVIGSTYWLNHRQAQFEWLEKDLSAVDRSKTPYVIVFKHNPYYNTFVDHQCQCSLTKFEIEDAASCWNGTYNMATTVKNGALSDAYQSPHCANQAKFEDLFMNKGVDAVIAGHVHAYERTAPIYKNKIVENGVVHITVGTGGHSLYEQKISPIPEWSEVTASIFGAARVVADYAKLTIEFRSNQETTKLFDFVSLPRRF</sequence>